<dbReference type="Pfam" id="PF13692">
    <property type="entry name" value="Glyco_trans_1_4"/>
    <property type="match status" value="1"/>
</dbReference>
<dbReference type="InterPro" id="IPR047691">
    <property type="entry name" value="PelF-like"/>
</dbReference>
<dbReference type="PANTHER" id="PTHR12526">
    <property type="entry name" value="GLYCOSYLTRANSFERASE"/>
    <property type="match status" value="1"/>
</dbReference>
<protein>
    <submittedName>
        <fullName evidence="2">GT4 family glycosyltransferase PelF</fullName>
    </submittedName>
</protein>
<evidence type="ECO:0000313" key="2">
    <source>
        <dbReference type="EMBL" id="MFC3674850.1"/>
    </source>
</evidence>
<feature type="domain" description="DUF3492" evidence="1">
    <location>
        <begin position="7"/>
        <end position="279"/>
    </location>
</feature>
<dbReference type="RefSeq" id="WP_379722368.1">
    <property type="nucleotide sequence ID" value="NZ_JBHRYJ010000001.1"/>
</dbReference>
<gene>
    <name evidence="2" type="primary">pelF</name>
    <name evidence="2" type="ORF">ACFOOQ_04790</name>
</gene>
<evidence type="ECO:0000259" key="1">
    <source>
        <dbReference type="Pfam" id="PF11997"/>
    </source>
</evidence>
<dbReference type="Gene3D" id="3.40.50.2000">
    <property type="entry name" value="Glycogen Phosphorylase B"/>
    <property type="match status" value="2"/>
</dbReference>
<keyword evidence="3" id="KW-1185">Reference proteome</keyword>
<reference evidence="3" key="1">
    <citation type="journal article" date="2019" name="Int. J. Syst. Evol. Microbiol.">
        <title>The Global Catalogue of Microorganisms (GCM) 10K type strain sequencing project: providing services to taxonomists for standard genome sequencing and annotation.</title>
        <authorList>
            <consortium name="The Broad Institute Genomics Platform"/>
            <consortium name="The Broad Institute Genome Sequencing Center for Infectious Disease"/>
            <person name="Wu L."/>
            <person name="Ma J."/>
        </authorList>
    </citation>
    <scope>NUCLEOTIDE SEQUENCE [LARGE SCALE GENOMIC DNA]</scope>
    <source>
        <strain evidence="3">KCTC 42182</strain>
    </source>
</reference>
<comment type="caution">
    <text evidence="2">The sequence shown here is derived from an EMBL/GenBank/DDBJ whole genome shotgun (WGS) entry which is preliminary data.</text>
</comment>
<dbReference type="Proteomes" id="UP001595711">
    <property type="component" value="Unassembled WGS sequence"/>
</dbReference>
<dbReference type="EMBL" id="JBHRYJ010000001">
    <property type="protein sequence ID" value="MFC3674850.1"/>
    <property type="molecule type" value="Genomic_DNA"/>
</dbReference>
<dbReference type="NCBIfam" id="NF038011">
    <property type="entry name" value="PelF"/>
    <property type="match status" value="1"/>
</dbReference>
<name>A0ABV7VBS0_9PROT</name>
<evidence type="ECO:0000313" key="3">
    <source>
        <dbReference type="Proteomes" id="UP001595711"/>
    </source>
</evidence>
<accession>A0ABV7VBS0</accession>
<organism evidence="2 3">
    <name type="scientific">Ferrovibrio xuzhouensis</name>
    <dbReference type="NCBI Taxonomy" id="1576914"/>
    <lineage>
        <taxon>Bacteria</taxon>
        <taxon>Pseudomonadati</taxon>
        <taxon>Pseudomonadota</taxon>
        <taxon>Alphaproteobacteria</taxon>
        <taxon>Rhodospirillales</taxon>
        <taxon>Rhodospirillaceae</taxon>
        <taxon>Ferrovibrio</taxon>
    </lineage>
</organism>
<dbReference type="Pfam" id="PF11997">
    <property type="entry name" value="DUF3492"/>
    <property type="match status" value="1"/>
</dbReference>
<proteinExistence type="predicted"/>
<dbReference type="PANTHER" id="PTHR12526:SF608">
    <property type="entry name" value="PELF"/>
    <property type="match status" value="1"/>
</dbReference>
<dbReference type="SUPFAM" id="SSF53756">
    <property type="entry name" value="UDP-Glycosyltransferase/glycogen phosphorylase"/>
    <property type="match status" value="1"/>
</dbReference>
<dbReference type="InterPro" id="IPR022622">
    <property type="entry name" value="DUF3492"/>
</dbReference>
<sequence length="522" mass="58087">MTARQPADICMILEGTYPYVAGGVSSWVHDVLQTHADRSFHLVCLLPDRQERKPRYTVPGNVVGIEHVYLQDIPTGSRSMPGDHRLFRRMEHGITALMEAGQLEDLALLDAALAPARRRLGRRRLLNSPAAWQSVLRLYDREMPEGSFLEFFWSWRSMMSSLFAVLLAEIPPARAYHTISTGYAGMLAARAHIETRRPALITEHGIYTNERRIEITMANWLHEVNAGSLTVQRKKRDLRDLWIDTFTGYSHCAYSAAWRIITLYGGNQDLQRRDGAPEERLQVIPNGIDYDRYSAVPRDTVGQPPTIALIGRVVPIKDVKTYIRAAAMLRQQIPDLQALILGPFDEDPGYGQECRDLVAMLGLGETVKFMGQVKLDDWLGRIDAIVLTSISEAQPLVILEAGAAGVPTVATDVGACREMILGPPDESPALGAGGAITPLANPQATATALAALLRNPETLAAASRAIQERVRLRYNKRHLDRIYGDLYAEAIALPDAAPVHLRTPRQRGFFARWRQQRQPGAT</sequence>